<evidence type="ECO:0000256" key="10">
    <source>
        <dbReference type="SAM" id="MobiDB-lite"/>
    </source>
</evidence>
<protein>
    <recommendedName>
        <fullName evidence="3">protein-serine/threonine phosphatase</fullName>
        <ecNumber evidence="3">3.1.3.16</ecNumber>
    </recommendedName>
</protein>
<evidence type="ECO:0000256" key="1">
    <source>
        <dbReference type="ARBA" id="ARBA00001936"/>
    </source>
</evidence>
<name>A0AA36GR92_CYLNA</name>
<organism evidence="12 13">
    <name type="scientific">Cylicocyclus nassatus</name>
    <name type="common">Nematode worm</name>
    <dbReference type="NCBI Taxonomy" id="53992"/>
    <lineage>
        <taxon>Eukaryota</taxon>
        <taxon>Metazoa</taxon>
        <taxon>Ecdysozoa</taxon>
        <taxon>Nematoda</taxon>
        <taxon>Chromadorea</taxon>
        <taxon>Rhabditida</taxon>
        <taxon>Rhabditina</taxon>
        <taxon>Rhabditomorpha</taxon>
        <taxon>Strongyloidea</taxon>
        <taxon>Strongylidae</taxon>
        <taxon>Cylicocyclus</taxon>
    </lineage>
</organism>
<evidence type="ECO:0000259" key="11">
    <source>
        <dbReference type="PROSITE" id="PS51746"/>
    </source>
</evidence>
<keyword evidence="5 9" id="KW-0378">Hydrolase</keyword>
<dbReference type="SUPFAM" id="SSF81606">
    <property type="entry name" value="PP2C-like"/>
    <property type="match status" value="2"/>
</dbReference>
<evidence type="ECO:0000256" key="7">
    <source>
        <dbReference type="ARBA" id="ARBA00022912"/>
    </source>
</evidence>
<accession>A0AA36GR92</accession>
<dbReference type="InterPro" id="IPR015655">
    <property type="entry name" value="PP2C"/>
</dbReference>
<dbReference type="Pfam" id="PF00481">
    <property type="entry name" value="PP2C"/>
    <property type="match status" value="2"/>
</dbReference>
<feature type="compositionally biased region" description="Basic and acidic residues" evidence="10">
    <location>
        <begin position="272"/>
        <end position="303"/>
    </location>
</feature>
<evidence type="ECO:0000256" key="3">
    <source>
        <dbReference type="ARBA" id="ARBA00013081"/>
    </source>
</evidence>
<dbReference type="Gene3D" id="3.60.40.10">
    <property type="entry name" value="PPM-type phosphatase domain"/>
    <property type="match status" value="2"/>
</dbReference>
<dbReference type="PROSITE" id="PS01032">
    <property type="entry name" value="PPM_1"/>
    <property type="match status" value="1"/>
</dbReference>
<evidence type="ECO:0000256" key="8">
    <source>
        <dbReference type="ARBA" id="ARBA00023211"/>
    </source>
</evidence>
<sequence>MGAYLDKPVTEKESESGQGNGLTYGATCMQGWRVKQEDAHNCILDLNDEWSMFAVYDGHGGDEVSKYTAMKLPDFLKEREFWANDDLVTTLQQIFVDFDDILRSEEVMKELKRMAKESEDRPDNDDDGDNSEDECDRIQTIEESSMPLEEILTRFYRQGYIIGRTPAKNKISLEETNDEQENTDDKCPKGKRQSRSPTQEPAKRAKTEGNGKEGNGSLLNMLINSKGDEGNGDTVTESKISETTTIESTDSVVPDVTPSESTVVSNSNNTSEEVKNEEESVERGDGDKAERDDGDKAEEKNGVEENTPPLIKSKQKKIPINAEKKPGGGAEDGVIDDEDSEDDSDFNEAEEEAEDEECEDEDECDSDDDTEDVGCIPGGLETPGEDSGTTACVCLMNKDRIVVANSGDSRAVLCRDGIAIDLSLDHKPEDDIERTRIVNAGGFVNEDGRVNGGLNLSRAFGDHSYKKNTDLSLRDQMITALPDVKVETLQPNDEFLVIACDGIWNSLNSQQVVDFVRERLKQGKSCVEISEELCDHCLAPSTAGDGTGCDNMTVIITTITH</sequence>
<dbReference type="GO" id="GO:0004722">
    <property type="term" value="F:protein serine/threonine phosphatase activity"/>
    <property type="evidence" value="ECO:0007669"/>
    <property type="project" value="UniProtKB-EC"/>
</dbReference>
<keyword evidence="6" id="KW-0460">Magnesium</keyword>
<keyword evidence="4" id="KW-0479">Metal-binding</keyword>
<reference evidence="12" key="1">
    <citation type="submission" date="2023-07" db="EMBL/GenBank/DDBJ databases">
        <authorList>
            <consortium name="CYATHOMIX"/>
        </authorList>
    </citation>
    <scope>NUCLEOTIDE SEQUENCE</scope>
    <source>
        <strain evidence="12">N/A</strain>
    </source>
</reference>
<comment type="cofactor">
    <cofactor evidence="1">
        <name>Mn(2+)</name>
        <dbReference type="ChEBI" id="CHEBI:29035"/>
    </cofactor>
</comment>
<keyword evidence="8" id="KW-0464">Manganese</keyword>
<evidence type="ECO:0000313" key="12">
    <source>
        <dbReference type="EMBL" id="CAJ0596845.1"/>
    </source>
</evidence>
<dbReference type="SMART" id="SM00332">
    <property type="entry name" value="PP2Cc"/>
    <property type="match status" value="1"/>
</dbReference>
<evidence type="ECO:0000256" key="9">
    <source>
        <dbReference type="RuleBase" id="RU003465"/>
    </source>
</evidence>
<evidence type="ECO:0000313" key="13">
    <source>
        <dbReference type="Proteomes" id="UP001176961"/>
    </source>
</evidence>
<dbReference type="GO" id="GO:0046872">
    <property type="term" value="F:metal ion binding"/>
    <property type="evidence" value="ECO:0007669"/>
    <property type="project" value="UniProtKB-KW"/>
</dbReference>
<evidence type="ECO:0000256" key="6">
    <source>
        <dbReference type="ARBA" id="ARBA00022842"/>
    </source>
</evidence>
<dbReference type="PANTHER" id="PTHR13832">
    <property type="entry name" value="PROTEIN PHOSPHATASE 2C"/>
    <property type="match status" value="1"/>
</dbReference>
<feature type="region of interest" description="Disordered" evidence="10">
    <location>
        <begin position="113"/>
        <end position="133"/>
    </location>
</feature>
<feature type="region of interest" description="Disordered" evidence="10">
    <location>
        <begin position="1"/>
        <end position="20"/>
    </location>
</feature>
<dbReference type="PANTHER" id="PTHR13832:SF803">
    <property type="entry name" value="PROTEIN PHOSPHATASE 1G"/>
    <property type="match status" value="1"/>
</dbReference>
<dbReference type="AlphaFoldDB" id="A0AA36GR92"/>
<feature type="compositionally biased region" description="Basic and acidic residues" evidence="10">
    <location>
        <begin position="201"/>
        <end position="211"/>
    </location>
</feature>
<feature type="compositionally biased region" description="Acidic residues" evidence="10">
    <location>
        <begin position="333"/>
        <end position="372"/>
    </location>
</feature>
<dbReference type="InterPro" id="IPR036457">
    <property type="entry name" value="PPM-type-like_dom_sf"/>
</dbReference>
<dbReference type="CDD" id="cd00143">
    <property type="entry name" value="PP2Cc"/>
    <property type="match status" value="1"/>
</dbReference>
<dbReference type="EC" id="3.1.3.16" evidence="3"/>
<keyword evidence="13" id="KW-1185">Reference proteome</keyword>
<evidence type="ECO:0000256" key="4">
    <source>
        <dbReference type="ARBA" id="ARBA00022723"/>
    </source>
</evidence>
<gene>
    <name evidence="12" type="ORF">CYNAS_LOCUS8828</name>
</gene>
<comment type="caution">
    <text evidence="12">The sequence shown here is derived from an EMBL/GenBank/DDBJ whole genome shotgun (WGS) entry which is preliminary data.</text>
</comment>
<evidence type="ECO:0000256" key="2">
    <source>
        <dbReference type="ARBA" id="ARBA00006702"/>
    </source>
</evidence>
<evidence type="ECO:0000256" key="5">
    <source>
        <dbReference type="ARBA" id="ARBA00022801"/>
    </source>
</evidence>
<feature type="compositionally biased region" description="Acidic residues" evidence="10">
    <location>
        <begin position="122"/>
        <end position="133"/>
    </location>
</feature>
<dbReference type="InterPro" id="IPR001932">
    <property type="entry name" value="PPM-type_phosphatase-like_dom"/>
</dbReference>
<dbReference type="EMBL" id="CATQJL010000223">
    <property type="protein sequence ID" value="CAJ0596845.1"/>
    <property type="molecule type" value="Genomic_DNA"/>
</dbReference>
<dbReference type="Proteomes" id="UP001176961">
    <property type="component" value="Unassembled WGS sequence"/>
</dbReference>
<proteinExistence type="inferred from homology"/>
<keyword evidence="7 9" id="KW-0904">Protein phosphatase</keyword>
<feature type="region of interest" description="Disordered" evidence="10">
    <location>
        <begin position="171"/>
        <end position="382"/>
    </location>
</feature>
<dbReference type="PROSITE" id="PS51746">
    <property type="entry name" value="PPM_2"/>
    <property type="match status" value="1"/>
</dbReference>
<feature type="compositionally biased region" description="Low complexity" evidence="10">
    <location>
        <begin position="234"/>
        <end position="271"/>
    </location>
</feature>
<feature type="domain" description="PPM-type phosphatase" evidence="11">
    <location>
        <begin position="23"/>
        <end position="559"/>
    </location>
</feature>
<dbReference type="InterPro" id="IPR000222">
    <property type="entry name" value="PP2C_BS"/>
</dbReference>
<comment type="similarity">
    <text evidence="2 9">Belongs to the PP2C family.</text>
</comment>